<feature type="repeat" description="WD" evidence="4">
    <location>
        <begin position="172"/>
        <end position="211"/>
    </location>
</feature>
<dbReference type="EMBL" id="VVIM01000008">
    <property type="protein sequence ID" value="KAB0795400.1"/>
    <property type="molecule type" value="Genomic_DNA"/>
</dbReference>
<dbReference type="GO" id="GO:0000346">
    <property type="term" value="C:transcription export complex"/>
    <property type="evidence" value="ECO:0007669"/>
    <property type="project" value="TreeGrafter"/>
</dbReference>
<reference evidence="5 6" key="1">
    <citation type="journal article" date="2018" name="Elife">
        <title>Firefly genomes illuminate parallel origins of bioluminescence in beetles.</title>
        <authorList>
            <person name="Fallon T.R."/>
            <person name="Lower S.E."/>
            <person name="Chang C.H."/>
            <person name="Bessho-Uehara M."/>
            <person name="Martin G.J."/>
            <person name="Bewick A.J."/>
            <person name="Behringer M."/>
            <person name="Debat H.J."/>
            <person name="Wong I."/>
            <person name="Day J.C."/>
            <person name="Suvorov A."/>
            <person name="Silva C.J."/>
            <person name="Stanger-Hall K.F."/>
            <person name="Hall D.W."/>
            <person name="Schmitz R.J."/>
            <person name="Nelson D.R."/>
            <person name="Lewis S.M."/>
            <person name="Shigenobu S."/>
            <person name="Bybee S.M."/>
            <person name="Larracuente A.M."/>
            <person name="Oba Y."/>
            <person name="Weng J.K."/>
        </authorList>
    </citation>
    <scope>NUCLEOTIDE SEQUENCE [LARGE SCALE GENOMIC DNA]</scope>
    <source>
        <strain evidence="5">1611_PpyrPB1</strain>
        <tissue evidence="5">Whole body</tissue>
    </source>
</reference>
<dbReference type="FunCoup" id="A0A5N4ADJ4">
    <property type="interactions" value="1022"/>
</dbReference>
<protein>
    <submittedName>
        <fullName evidence="5">Uncharacterized protein</fullName>
    </submittedName>
</protein>
<dbReference type="AlphaFoldDB" id="A0A5N4ADJ4"/>
<evidence type="ECO:0000256" key="3">
    <source>
        <dbReference type="ARBA" id="ARBA00022737"/>
    </source>
</evidence>
<proteinExistence type="inferred from homology"/>
<gene>
    <name evidence="5" type="ORF">PPYR_12239</name>
</gene>
<accession>A0A5N4ADJ4</accession>
<keyword evidence="6" id="KW-1185">Reference proteome</keyword>
<dbReference type="Gene3D" id="2.130.10.10">
    <property type="entry name" value="YVTN repeat-like/Quinoprotein amine dehydrogenase"/>
    <property type="match status" value="1"/>
</dbReference>
<dbReference type="Pfam" id="PF00400">
    <property type="entry name" value="WD40"/>
    <property type="match status" value="1"/>
</dbReference>
<dbReference type="SMART" id="SM00320">
    <property type="entry name" value="WD40"/>
    <property type="match status" value="3"/>
</dbReference>
<dbReference type="InterPro" id="IPR042626">
    <property type="entry name" value="THOC6"/>
</dbReference>
<sequence>MNYEVHQKFLYLTSLSASCLQFKMLIKSFYNSILNLTFTPCGNYLVSGDIYGQITVFNLYRLMNPDLNGPNLDTKPHNSFTVQEDVQINSILATESFLIVGVVGEIFGYTWKVVKNSKDGKVAWKIELPYSEVLSKPDVNCMVAKDGLLYAGCGDNKIYVINLEGGHIIRTLVEHSDYIHSIFNAGDELASGGEDGVVNIWDIRDKEVTFKIEPYKNDGIARNNLGKWIGAVSISDDWLLCGGGPKLSLWHFRCMSPATIFPINDQGIHYAEIVGDKLLAGGRANHFYNMAFNGDVVSQIPTSSLTVFTAAHQENPYRAMCMAGSSPKIDICSNFNYRDQVLTLE</sequence>
<dbReference type="InterPro" id="IPR015943">
    <property type="entry name" value="WD40/YVTN_repeat-like_dom_sf"/>
</dbReference>
<dbReference type="PANTHER" id="PTHR44411:SF1">
    <property type="entry name" value="THO COMPLEX SUBUNIT 6 HOMOLOG"/>
    <property type="match status" value="1"/>
</dbReference>
<dbReference type="InterPro" id="IPR019775">
    <property type="entry name" value="WD40_repeat_CS"/>
</dbReference>
<dbReference type="Proteomes" id="UP000327044">
    <property type="component" value="Unassembled WGS sequence"/>
</dbReference>
<organism evidence="5 6">
    <name type="scientific">Photinus pyralis</name>
    <name type="common">Common eastern firefly</name>
    <name type="synonym">Lampyris pyralis</name>
    <dbReference type="NCBI Taxonomy" id="7054"/>
    <lineage>
        <taxon>Eukaryota</taxon>
        <taxon>Metazoa</taxon>
        <taxon>Ecdysozoa</taxon>
        <taxon>Arthropoda</taxon>
        <taxon>Hexapoda</taxon>
        <taxon>Insecta</taxon>
        <taxon>Pterygota</taxon>
        <taxon>Neoptera</taxon>
        <taxon>Endopterygota</taxon>
        <taxon>Coleoptera</taxon>
        <taxon>Polyphaga</taxon>
        <taxon>Elateriformia</taxon>
        <taxon>Elateroidea</taxon>
        <taxon>Lampyridae</taxon>
        <taxon>Lampyrinae</taxon>
        <taxon>Photinus</taxon>
    </lineage>
</organism>
<evidence type="ECO:0000256" key="1">
    <source>
        <dbReference type="ARBA" id="ARBA00009728"/>
    </source>
</evidence>
<dbReference type="GO" id="GO:0000347">
    <property type="term" value="C:THO complex"/>
    <property type="evidence" value="ECO:0007669"/>
    <property type="project" value="TreeGrafter"/>
</dbReference>
<dbReference type="GO" id="GO:0006406">
    <property type="term" value="P:mRNA export from nucleus"/>
    <property type="evidence" value="ECO:0007669"/>
    <property type="project" value="TreeGrafter"/>
</dbReference>
<keyword evidence="2 4" id="KW-0853">WD repeat</keyword>
<comment type="similarity">
    <text evidence="1">Belongs to the WD repeat THOC6 family.</text>
</comment>
<dbReference type="PANTHER" id="PTHR44411">
    <property type="entry name" value="THO COMPLEX SUBUNIT 6 HOMOLOG"/>
    <property type="match status" value="1"/>
</dbReference>
<comment type="caution">
    <text evidence="5">The sequence shown here is derived from an EMBL/GenBank/DDBJ whole genome shotgun (WGS) entry which is preliminary data.</text>
</comment>
<evidence type="ECO:0000313" key="5">
    <source>
        <dbReference type="EMBL" id="KAB0795400.1"/>
    </source>
</evidence>
<dbReference type="PROSITE" id="PS00678">
    <property type="entry name" value="WD_REPEATS_1"/>
    <property type="match status" value="1"/>
</dbReference>
<name>A0A5N4ADJ4_PHOPY</name>
<evidence type="ECO:0000256" key="4">
    <source>
        <dbReference type="PROSITE-ProRule" id="PRU00221"/>
    </source>
</evidence>
<evidence type="ECO:0000256" key="2">
    <source>
        <dbReference type="ARBA" id="ARBA00022574"/>
    </source>
</evidence>
<dbReference type="SUPFAM" id="SSF50998">
    <property type="entry name" value="Quinoprotein alcohol dehydrogenase-like"/>
    <property type="match status" value="1"/>
</dbReference>
<dbReference type="InterPro" id="IPR011047">
    <property type="entry name" value="Quinoprotein_ADH-like_sf"/>
</dbReference>
<dbReference type="PROSITE" id="PS50082">
    <property type="entry name" value="WD_REPEATS_2"/>
    <property type="match status" value="1"/>
</dbReference>
<evidence type="ECO:0000313" key="6">
    <source>
        <dbReference type="Proteomes" id="UP000327044"/>
    </source>
</evidence>
<dbReference type="InParanoid" id="A0A5N4ADJ4"/>
<dbReference type="InterPro" id="IPR001680">
    <property type="entry name" value="WD40_rpt"/>
</dbReference>
<keyword evidence="3" id="KW-0677">Repeat</keyword>